<sequence length="267" mass="29606">MAYTNWQAFEPLPALRHVVDHYWAFEPVADGEVMRPQVVLPSPTPALFFRCAAAPGQPAADWLCRPASYQRLELRCSPGTGLLGITFHPTGFYRLFGLSMTRAAEAGPALAGRAGAFVRALAAQLASVRTAAAHAAVAEALLLAETGPDEWPTALEALAAGVLQRHGQVSIDQLAAGAHLCRRQFERRFREVVGVAPKLFAEISRFRYVVEQLQAQPLVNWQDVTHQCGYYDQAHLIRDFRRFTGRTPASYFLQERQVRAKLLPENQ</sequence>
<dbReference type="Pfam" id="PF20240">
    <property type="entry name" value="DUF6597"/>
    <property type="match status" value="1"/>
</dbReference>
<protein>
    <submittedName>
        <fullName evidence="5">AraC family transcriptional regulator</fullName>
    </submittedName>
</protein>
<dbReference type="InterPro" id="IPR018060">
    <property type="entry name" value="HTH_AraC"/>
</dbReference>
<reference evidence="5 6" key="1">
    <citation type="submission" date="2020-11" db="EMBL/GenBank/DDBJ databases">
        <authorList>
            <person name="Kim M.K."/>
        </authorList>
    </citation>
    <scope>NUCLEOTIDE SEQUENCE [LARGE SCALE GENOMIC DNA]</scope>
    <source>
        <strain evidence="5 6">BT439</strain>
    </source>
</reference>
<dbReference type="RefSeq" id="WP_196285252.1">
    <property type="nucleotide sequence ID" value="NZ_JADQDP010000001.1"/>
</dbReference>
<evidence type="ECO:0000313" key="6">
    <source>
        <dbReference type="Proteomes" id="UP000645610"/>
    </source>
</evidence>
<dbReference type="PANTHER" id="PTHR46796:SF13">
    <property type="entry name" value="HTH-TYPE TRANSCRIPTIONAL ACTIVATOR RHAS"/>
    <property type="match status" value="1"/>
</dbReference>
<organism evidence="5 6">
    <name type="scientific">Hymenobacter properus</name>
    <dbReference type="NCBI Taxonomy" id="2791026"/>
    <lineage>
        <taxon>Bacteria</taxon>
        <taxon>Pseudomonadati</taxon>
        <taxon>Bacteroidota</taxon>
        <taxon>Cytophagia</taxon>
        <taxon>Cytophagales</taxon>
        <taxon>Hymenobacteraceae</taxon>
        <taxon>Hymenobacter</taxon>
    </lineage>
</organism>
<dbReference type="InterPro" id="IPR009057">
    <property type="entry name" value="Homeodomain-like_sf"/>
</dbReference>
<feature type="domain" description="HTH araC/xylS-type" evidence="4">
    <location>
        <begin position="152"/>
        <end position="254"/>
    </location>
</feature>
<keyword evidence="2" id="KW-0238">DNA-binding</keyword>
<dbReference type="SUPFAM" id="SSF46689">
    <property type="entry name" value="Homeodomain-like"/>
    <property type="match status" value="1"/>
</dbReference>
<keyword evidence="1" id="KW-0805">Transcription regulation</keyword>
<dbReference type="GO" id="GO:0043565">
    <property type="term" value="F:sequence-specific DNA binding"/>
    <property type="evidence" value="ECO:0007669"/>
    <property type="project" value="InterPro"/>
</dbReference>
<dbReference type="Proteomes" id="UP000645610">
    <property type="component" value="Unassembled WGS sequence"/>
</dbReference>
<dbReference type="EMBL" id="JADQDP010000001">
    <property type="protein sequence ID" value="MBF9140921.1"/>
    <property type="molecule type" value="Genomic_DNA"/>
</dbReference>
<dbReference type="GO" id="GO:0003700">
    <property type="term" value="F:DNA-binding transcription factor activity"/>
    <property type="evidence" value="ECO:0007669"/>
    <property type="project" value="InterPro"/>
</dbReference>
<keyword evidence="3" id="KW-0804">Transcription</keyword>
<evidence type="ECO:0000256" key="2">
    <source>
        <dbReference type="ARBA" id="ARBA00023125"/>
    </source>
</evidence>
<evidence type="ECO:0000256" key="1">
    <source>
        <dbReference type="ARBA" id="ARBA00023015"/>
    </source>
</evidence>
<evidence type="ECO:0000259" key="4">
    <source>
        <dbReference type="PROSITE" id="PS01124"/>
    </source>
</evidence>
<evidence type="ECO:0000313" key="5">
    <source>
        <dbReference type="EMBL" id="MBF9140921.1"/>
    </source>
</evidence>
<comment type="caution">
    <text evidence="5">The sequence shown here is derived from an EMBL/GenBank/DDBJ whole genome shotgun (WGS) entry which is preliminary data.</text>
</comment>
<dbReference type="Pfam" id="PF12833">
    <property type="entry name" value="HTH_18"/>
    <property type="match status" value="1"/>
</dbReference>
<accession>A0A931BFW8</accession>
<dbReference type="InterPro" id="IPR050204">
    <property type="entry name" value="AraC_XylS_family_regulators"/>
</dbReference>
<name>A0A931BFW8_9BACT</name>
<keyword evidence="6" id="KW-1185">Reference proteome</keyword>
<dbReference type="SMART" id="SM00342">
    <property type="entry name" value="HTH_ARAC"/>
    <property type="match status" value="1"/>
</dbReference>
<gene>
    <name evidence="5" type="ORF">I2I01_04710</name>
</gene>
<dbReference type="PROSITE" id="PS01124">
    <property type="entry name" value="HTH_ARAC_FAMILY_2"/>
    <property type="match status" value="1"/>
</dbReference>
<evidence type="ECO:0000256" key="3">
    <source>
        <dbReference type="ARBA" id="ARBA00023163"/>
    </source>
</evidence>
<dbReference type="Gene3D" id="1.10.10.60">
    <property type="entry name" value="Homeodomain-like"/>
    <property type="match status" value="1"/>
</dbReference>
<proteinExistence type="predicted"/>
<dbReference type="PANTHER" id="PTHR46796">
    <property type="entry name" value="HTH-TYPE TRANSCRIPTIONAL ACTIVATOR RHAS-RELATED"/>
    <property type="match status" value="1"/>
</dbReference>
<dbReference type="AlphaFoldDB" id="A0A931BFW8"/>
<dbReference type="InterPro" id="IPR046532">
    <property type="entry name" value="DUF6597"/>
</dbReference>